<evidence type="ECO:0000313" key="1">
    <source>
        <dbReference type="EMBL" id="OHE93870.1"/>
    </source>
</evidence>
<evidence type="ECO:0000313" key="2">
    <source>
        <dbReference type="Proteomes" id="UP000176998"/>
    </source>
</evidence>
<sequence length="69" mass="7771">MTIHAIASSDIINYLLILEHSPAFITDVESSLALSAPSFRRTCPSYRPSRRVGRRLTCHMKETLPINNT</sequence>
<protein>
    <submittedName>
        <fullName evidence="1">Uncharacterized protein</fullName>
    </submittedName>
</protein>
<gene>
    <name evidence="1" type="ORF">CORC01_10769</name>
</gene>
<proteinExistence type="predicted"/>
<dbReference type="GeneID" id="34563906"/>
<dbReference type="EMBL" id="MJBS01000110">
    <property type="protein sequence ID" value="OHE93870.1"/>
    <property type="molecule type" value="Genomic_DNA"/>
</dbReference>
<name>A0A1G4AXI3_9PEZI</name>
<dbReference type="OrthoDB" id="10386787at2759"/>
<keyword evidence="2" id="KW-1185">Reference proteome</keyword>
<dbReference type="Proteomes" id="UP000176998">
    <property type="component" value="Unassembled WGS sequence"/>
</dbReference>
<reference evidence="1 2" key="1">
    <citation type="submission" date="2016-09" db="EMBL/GenBank/DDBJ databases">
        <authorList>
            <person name="Capua I."/>
            <person name="De Benedictis P."/>
            <person name="Joannis T."/>
            <person name="Lombin L.H."/>
            <person name="Cattoli G."/>
        </authorList>
    </citation>
    <scope>NUCLEOTIDE SEQUENCE [LARGE SCALE GENOMIC DNA]</scope>
    <source>
        <strain evidence="1 2">IMI 309357</strain>
    </source>
</reference>
<comment type="caution">
    <text evidence="1">The sequence shown here is derived from an EMBL/GenBank/DDBJ whole genome shotgun (WGS) entry which is preliminary data.</text>
</comment>
<dbReference type="RefSeq" id="XP_022471034.1">
    <property type="nucleotide sequence ID" value="XM_022622396.1"/>
</dbReference>
<dbReference type="AlphaFoldDB" id="A0A1G4AXI3"/>
<accession>A0A1G4AXI3</accession>
<organism evidence="1 2">
    <name type="scientific">Colletotrichum orchidophilum</name>
    <dbReference type="NCBI Taxonomy" id="1209926"/>
    <lineage>
        <taxon>Eukaryota</taxon>
        <taxon>Fungi</taxon>
        <taxon>Dikarya</taxon>
        <taxon>Ascomycota</taxon>
        <taxon>Pezizomycotina</taxon>
        <taxon>Sordariomycetes</taxon>
        <taxon>Hypocreomycetidae</taxon>
        <taxon>Glomerellales</taxon>
        <taxon>Glomerellaceae</taxon>
        <taxon>Colletotrichum</taxon>
    </lineage>
</organism>